<proteinExistence type="predicted"/>
<keyword evidence="1" id="KW-0723">Serine/threonine-protein kinase</keyword>
<keyword evidence="5" id="KW-0808">Transferase</keyword>
<evidence type="ECO:0000259" key="4">
    <source>
        <dbReference type="PROSITE" id="PS50011"/>
    </source>
</evidence>
<evidence type="ECO:0000256" key="2">
    <source>
        <dbReference type="ARBA" id="ARBA00022741"/>
    </source>
</evidence>
<comment type="caution">
    <text evidence="5">The sequence shown here is derived from an EMBL/GenBank/DDBJ whole genome shotgun (WGS) entry which is preliminary data.</text>
</comment>
<keyword evidence="2" id="KW-0547">Nucleotide-binding</keyword>
<dbReference type="GO" id="GO:0004674">
    <property type="term" value="F:protein serine/threonine kinase activity"/>
    <property type="evidence" value="ECO:0007669"/>
    <property type="project" value="UniProtKB-KW"/>
</dbReference>
<gene>
    <name evidence="5" type="ORF">Tci_015556</name>
</gene>
<organism evidence="5">
    <name type="scientific">Tanacetum cinerariifolium</name>
    <name type="common">Dalmatian daisy</name>
    <name type="synonym">Chrysanthemum cinerariifolium</name>
    <dbReference type="NCBI Taxonomy" id="118510"/>
    <lineage>
        <taxon>Eukaryota</taxon>
        <taxon>Viridiplantae</taxon>
        <taxon>Streptophyta</taxon>
        <taxon>Embryophyta</taxon>
        <taxon>Tracheophyta</taxon>
        <taxon>Spermatophyta</taxon>
        <taxon>Magnoliopsida</taxon>
        <taxon>eudicotyledons</taxon>
        <taxon>Gunneridae</taxon>
        <taxon>Pentapetalae</taxon>
        <taxon>asterids</taxon>
        <taxon>campanulids</taxon>
        <taxon>Asterales</taxon>
        <taxon>Asteraceae</taxon>
        <taxon>Asteroideae</taxon>
        <taxon>Anthemideae</taxon>
        <taxon>Anthemidinae</taxon>
        <taxon>Tanacetum</taxon>
    </lineage>
</organism>
<keyword evidence="3" id="KW-0067">ATP-binding</keyword>
<dbReference type="Pfam" id="PF00069">
    <property type="entry name" value="Pkinase"/>
    <property type="match status" value="1"/>
</dbReference>
<dbReference type="PANTHER" id="PTHR47989:SF62">
    <property type="entry name" value="OS05G0423500 PROTEIN"/>
    <property type="match status" value="1"/>
</dbReference>
<accession>A0A6L2K2C8</accession>
<dbReference type="PANTHER" id="PTHR47989">
    <property type="entry name" value="OS01G0750732 PROTEIN"/>
    <property type="match status" value="1"/>
</dbReference>
<dbReference type="InterPro" id="IPR000719">
    <property type="entry name" value="Prot_kinase_dom"/>
</dbReference>
<evidence type="ECO:0000256" key="1">
    <source>
        <dbReference type="ARBA" id="ARBA00022527"/>
    </source>
</evidence>
<keyword evidence="5" id="KW-0418">Kinase</keyword>
<dbReference type="Gene3D" id="1.10.510.10">
    <property type="entry name" value="Transferase(Phosphotransferase) domain 1"/>
    <property type="match status" value="1"/>
</dbReference>
<dbReference type="GO" id="GO:0005524">
    <property type="term" value="F:ATP binding"/>
    <property type="evidence" value="ECO:0007669"/>
    <property type="project" value="UniProtKB-KW"/>
</dbReference>
<dbReference type="InterPro" id="IPR011009">
    <property type="entry name" value="Kinase-like_dom_sf"/>
</dbReference>
<evidence type="ECO:0000256" key="3">
    <source>
        <dbReference type="ARBA" id="ARBA00022840"/>
    </source>
</evidence>
<dbReference type="EMBL" id="BKCJ010001728">
    <property type="protein sequence ID" value="GEU43578.1"/>
    <property type="molecule type" value="Genomic_DNA"/>
</dbReference>
<name>A0A6L2K2C8_TANCI</name>
<feature type="domain" description="Protein kinase" evidence="4">
    <location>
        <begin position="1"/>
        <end position="263"/>
    </location>
</feature>
<dbReference type="SUPFAM" id="SSF56112">
    <property type="entry name" value="Protein kinase-like (PK-like)"/>
    <property type="match status" value="1"/>
</dbReference>
<protein>
    <submittedName>
        <fullName evidence="5">Probable serine/threonine-protein kinase PBL19</fullName>
    </submittedName>
</protein>
<dbReference type="AlphaFoldDB" id="A0A6L2K2C8"/>
<reference evidence="5" key="1">
    <citation type="journal article" date="2019" name="Sci. Rep.">
        <title>Draft genome of Tanacetum cinerariifolium, the natural source of mosquito coil.</title>
        <authorList>
            <person name="Yamashiro T."/>
            <person name="Shiraishi A."/>
            <person name="Satake H."/>
            <person name="Nakayama K."/>
        </authorList>
    </citation>
    <scope>NUCLEOTIDE SEQUENCE</scope>
</reference>
<evidence type="ECO:0000313" key="5">
    <source>
        <dbReference type="EMBL" id="GEU43578.1"/>
    </source>
</evidence>
<sequence length="278" mass="31244">MNSRIGIGMVVAGAIEDSGITVTDDGYPALKGALSPSFELPILILNEEEFNNGILLSMFVLSRHDIRTPWPTEYTRPPIPQNIWNERFDSDTSTPNVRSSSPRVFTFWELKKATKNFKVSPEIADNGFGRPKTLLLVWHTYTRGCIARSSLETSNPLIFFDSQMNAKLTDFGLAREETNAYLAPEYIYTRRLSSEIDVWSYGIFLEELITGKTSNLIADPRLEGKYSEKSIEKVAEIAKKCLANDPKLRPNTSEVLKVVKEALELEILNHQLPDAGKA</sequence>
<dbReference type="PROSITE" id="PS50011">
    <property type="entry name" value="PROTEIN_KINASE_DOM"/>
    <property type="match status" value="1"/>
</dbReference>